<dbReference type="Gene3D" id="3.40.50.1820">
    <property type="entry name" value="alpha/beta hydrolase"/>
    <property type="match status" value="1"/>
</dbReference>
<dbReference type="InterPro" id="IPR016292">
    <property type="entry name" value="Epoxide_hydrolase"/>
</dbReference>
<dbReference type="InterPro" id="IPR029058">
    <property type="entry name" value="AB_hydrolase_fold"/>
</dbReference>
<evidence type="ECO:0000256" key="3">
    <source>
        <dbReference type="ARBA" id="ARBA00022801"/>
    </source>
</evidence>
<keyword evidence="2" id="KW-0058">Aromatic hydrocarbons catabolism</keyword>
<feature type="active site" description="Proton donor" evidence="4">
    <location>
        <position position="342"/>
    </location>
</feature>
<evidence type="ECO:0000313" key="7">
    <source>
        <dbReference type="Proteomes" id="UP000216442"/>
    </source>
</evidence>
<dbReference type="AlphaFoldDB" id="A0A271LWW1"/>
<feature type="domain" description="Epoxide hydrolase N-terminal" evidence="5">
    <location>
        <begin position="48"/>
        <end position="150"/>
    </location>
</feature>
<sequence>MRKLISGTKIVRFSPTRRDLLRAGLFAPVFASGLLDAGRAFAQVDAQIAPFTYRASQSALDDLKRRLTNTRWPEKEAVNDWSQGVPLAQIRALVDYWRDEYDWRRAEAALSRFPQFRTEIDGLGIHFIHARSRHPDALPIILTHGWPSTVQLFREVIDPLIDPTAHGGRAEDAFHVIAPSLPGFGFSDKPAEAGWNAERTARAWAVLMERLGYRRYIAQGGDWGASVTTAMAQQRPEGLAAIHLNFPEVIPNEIPATLTPEQQRAMDILTQFEEKHSGYSAIQGTRPQTIGYPLMDSPAGFAAWIYDIYRNHAEAAVSRDTILDEITLYWLTGTAASSARFYFEQAVLLGDRNNPGRVELPVGASIFPRDLPAPRSWAELVYPNLIYWNELDRGGHFAALEEPGLFTQELRAFARAIRG</sequence>
<feature type="active site" description="Proton acceptor" evidence="4">
    <location>
        <position position="396"/>
    </location>
</feature>
<protein>
    <submittedName>
        <fullName evidence="6">Epoxide hydrolase</fullName>
    </submittedName>
</protein>
<accession>A0A271LWW1</accession>
<dbReference type="PRINTS" id="PR00412">
    <property type="entry name" value="EPOXHYDRLASE"/>
</dbReference>
<feature type="active site" description="Nucleophile" evidence="4">
    <location>
        <position position="222"/>
    </location>
</feature>
<proteinExistence type="inferred from homology"/>
<dbReference type="Proteomes" id="UP000216442">
    <property type="component" value="Unassembled WGS sequence"/>
</dbReference>
<evidence type="ECO:0000256" key="1">
    <source>
        <dbReference type="ARBA" id="ARBA00010088"/>
    </source>
</evidence>
<evidence type="ECO:0000256" key="2">
    <source>
        <dbReference type="ARBA" id="ARBA00022797"/>
    </source>
</evidence>
<dbReference type="InterPro" id="IPR010497">
    <property type="entry name" value="Epoxide_hydro_N"/>
</dbReference>
<comment type="caution">
    <text evidence="6">The sequence shown here is derived from an EMBL/GenBank/DDBJ whole genome shotgun (WGS) entry which is preliminary data.</text>
</comment>
<reference evidence="6 7" key="1">
    <citation type="submission" date="2017-08" db="EMBL/GenBank/DDBJ databases">
        <title>Mesorhizobium wenxinae sp. nov., a novel rhizobial species isolated from root nodules of chickpea (Cicer arietinum L.).</title>
        <authorList>
            <person name="Zhang J."/>
        </authorList>
    </citation>
    <scope>NUCLEOTIDE SEQUENCE [LARGE SCALE GENOMIC DNA]</scope>
    <source>
        <strain evidence="6 7">SDW018</strain>
    </source>
</reference>
<evidence type="ECO:0000313" key="6">
    <source>
        <dbReference type="EMBL" id="PAQ11840.1"/>
    </source>
</evidence>
<organism evidence="6 7">
    <name type="scientific">Mesorhizobium temperatum</name>
    <dbReference type="NCBI Taxonomy" id="241416"/>
    <lineage>
        <taxon>Bacteria</taxon>
        <taxon>Pseudomonadati</taxon>
        <taxon>Pseudomonadota</taxon>
        <taxon>Alphaproteobacteria</taxon>
        <taxon>Hyphomicrobiales</taxon>
        <taxon>Phyllobacteriaceae</taxon>
        <taxon>Mesorhizobium</taxon>
    </lineage>
</organism>
<dbReference type="GO" id="GO:0004301">
    <property type="term" value="F:epoxide hydrolase activity"/>
    <property type="evidence" value="ECO:0007669"/>
    <property type="project" value="TreeGrafter"/>
</dbReference>
<keyword evidence="7" id="KW-1185">Reference proteome</keyword>
<evidence type="ECO:0000259" key="5">
    <source>
        <dbReference type="Pfam" id="PF06441"/>
    </source>
</evidence>
<dbReference type="InterPro" id="IPR000639">
    <property type="entry name" value="Epox_hydrolase-like"/>
</dbReference>
<gene>
    <name evidence="6" type="ORF">CIT26_02880</name>
</gene>
<keyword evidence="3 6" id="KW-0378">Hydrolase</keyword>
<dbReference type="EMBL" id="NPKJ01000014">
    <property type="protein sequence ID" value="PAQ11840.1"/>
    <property type="molecule type" value="Genomic_DNA"/>
</dbReference>
<dbReference type="GO" id="GO:0097176">
    <property type="term" value="P:epoxide metabolic process"/>
    <property type="evidence" value="ECO:0007669"/>
    <property type="project" value="TreeGrafter"/>
</dbReference>
<dbReference type="PANTHER" id="PTHR21661:SF35">
    <property type="entry name" value="EPOXIDE HYDROLASE"/>
    <property type="match status" value="1"/>
</dbReference>
<comment type="similarity">
    <text evidence="1">Belongs to the peptidase S33 family.</text>
</comment>
<dbReference type="Pfam" id="PF06441">
    <property type="entry name" value="EHN"/>
    <property type="match status" value="1"/>
</dbReference>
<dbReference type="SUPFAM" id="SSF53474">
    <property type="entry name" value="alpha/beta-Hydrolases"/>
    <property type="match status" value="1"/>
</dbReference>
<name>A0A271LWW1_9HYPH</name>
<dbReference type="PANTHER" id="PTHR21661">
    <property type="entry name" value="EPOXIDE HYDROLASE 1-RELATED"/>
    <property type="match status" value="1"/>
</dbReference>
<dbReference type="PIRSF" id="PIRSF001112">
    <property type="entry name" value="Epoxide_hydrolase"/>
    <property type="match status" value="1"/>
</dbReference>
<dbReference type="OrthoDB" id="27092at2"/>
<evidence type="ECO:0000256" key="4">
    <source>
        <dbReference type="PIRSR" id="PIRSR001112-1"/>
    </source>
</evidence>